<dbReference type="RefSeq" id="WP_038266178.1">
    <property type="nucleotide sequence ID" value="NZ_FSRH01000005.1"/>
</dbReference>
<protein>
    <recommendedName>
        <fullName evidence="3">SLH domain-containing protein</fullName>
    </recommendedName>
</protein>
<dbReference type="AlphaFoldDB" id="A0A069RKZ5"/>
<accession>A0A069RKZ5</accession>
<reference evidence="4 5" key="1">
    <citation type="submission" date="2014-03" db="EMBL/GenBank/DDBJ databases">
        <title>Genome sequence of Clostridium litorale W6, DSM 5388.</title>
        <authorList>
            <person name="Poehlein A."/>
            <person name="Jagirdar A."/>
            <person name="Khonsari B."/>
            <person name="Chibani C.M."/>
            <person name="Gutierrez Gutierrez D.A."/>
            <person name="Davydova E."/>
            <person name="Alghaithi H.S."/>
            <person name="Nair K.P."/>
            <person name="Dhamotharan K."/>
            <person name="Chandran L."/>
            <person name="G W."/>
            <person name="Daniel R."/>
        </authorList>
    </citation>
    <scope>NUCLEOTIDE SEQUENCE [LARGE SCALE GENOMIC DNA]</scope>
    <source>
        <strain evidence="4 5">W6</strain>
    </source>
</reference>
<evidence type="ECO:0000259" key="3">
    <source>
        <dbReference type="PROSITE" id="PS51272"/>
    </source>
</evidence>
<sequence>MKSTLYKFAAFIFSFCMLIPVSFAQDGFIKRVDFTKKILQMSNFEIPDSSYPVGFNDISNLNDIMYIAAANKYGIAQGYGESFRPDDYITKEQALVMLVRAMDEESFALQMDEDKIHSLLDFEDKDQISPWAIHSVAYLVENGLIQAGEKLMPNSLITSEYSDEIYLDCKSYFDSNLSKEGYSAALMLEKSSEKLSSYNTYKFKGSMDIDTITTVPSADDISITETENLKMELIQEGIFEKPQRIYSKSTTTITPLSQEQEKKLEGMTTQSCEVYFDEEEYLMKMPGEDFWISMDINPLVKDLQSMTGGHSVGSQALTRDQMKLFGMYSRFADDTKINGREYYSIDVSLDSDAFNLILREFVNKTLEYYDTGIRNASDDSSVSEDDIDQLKSMLSSMVSNMSAAVKYKFYIDKETLDYRFMDIVQNTNIRLGDIISTSNSAGRFEYYDFDIPVDFPEIDRSSIKTIPSLIDGNGESIAP</sequence>
<evidence type="ECO:0000256" key="1">
    <source>
        <dbReference type="ARBA" id="ARBA00022737"/>
    </source>
</evidence>
<keyword evidence="5" id="KW-1185">Reference proteome</keyword>
<dbReference type="OrthoDB" id="1950397at2"/>
<feature type="chain" id="PRO_5010266772" description="SLH domain-containing protein" evidence="2">
    <location>
        <begin position="25"/>
        <end position="479"/>
    </location>
</feature>
<feature type="domain" description="SLH" evidence="3">
    <location>
        <begin position="50"/>
        <end position="112"/>
    </location>
</feature>
<name>A0A069RKZ5_PEPLI</name>
<keyword evidence="2" id="KW-0732">Signal</keyword>
<dbReference type="InterPro" id="IPR001119">
    <property type="entry name" value="SLH_dom"/>
</dbReference>
<evidence type="ECO:0000313" key="5">
    <source>
        <dbReference type="Proteomes" id="UP000027946"/>
    </source>
</evidence>
<keyword evidence="1" id="KW-0677">Repeat</keyword>
<dbReference type="STRING" id="1121324.CLIT_13c02190"/>
<evidence type="ECO:0000313" key="4">
    <source>
        <dbReference type="EMBL" id="KDR94897.1"/>
    </source>
</evidence>
<proteinExistence type="predicted"/>
<dbReference type="Proteomes" id="UP000027946">
    <property type="component" value="Unassembled WGS sequence"/>
</dbReference>
<feature type="signal peptide" evidence="2">
    <location>
        <begin position="1"/>
        <end position="24"/>
    </location>
</feature>
<organism evidence="4 5">
    <name type="scientific">Peptoclostridium litorale DSM 5388</name>
    <dbReference type="NCBI Taxonomy" id="1121324"/>
    <lineage>
        <taxon>Bacteria</taxon>
        <taxon>Bacillati</taxon>
        <taxon>Bacillota</taxon>
        <taxon>Clostridia</taxon>
        <taxon>Peptostreptococcales</taxon>
        <taxon>Peptoclostridiaceae</taxon>
        <taxon>Peptoclostridium</taxon>
    </lineage>
</organism>
<gene>
    <name evidence="4" type="ORF">CLIT_13c02190</name>
</gene>
<dbReference type="Pfam" id="PF00395">
    <property type="entry name" value="SLH"/>
    <property type="match status" value="1"/>
</dbReference>
<comment type="caution">
    <text evidence="4">The sequence shown here is derived from an EMBL/GenBank/DDBJ whole genome shotgun (WGS) entry which is preliminary data.</text>
</comment>
<dbReference type="EMBL" id="JJMM01000013">
    <property type="protein sequence ID" value="KDR94897.1"/>
    <property type="molecule type" value="Genomic_DNA"/>
</dbReference>
<evidence type="ECO:0000256" key="2">
    <source>
        <dbReference type="SAM" id="SignalP"/>
    </source>
</evidence>
<dbReference type="PROSITE" id="PS51272">
    <property type="entry name" value="SLH"/>
    <property type="match status" value="1"/>
</dbReference>
<dbReference type="eggNOG" id="COG0737">
    <property type="taxonomic scope" value="Bacteria"/>
</dbReference>